<evidence type="ECO:0000313" key="2">
    <source>
        <dbReference type="Proteomes" id="UP000663842"/>
    </source>
</evidence>
<dbReference type="PANTHER" id="PTHR34817">
    <property type="entry name" value="NUCLEOTIDYLTRANSFERASE"/>
    <property type="match status" value="1"/>
</dbReference>
<accession>A0A820C182</accession>
<comment type="caution">
    <text evidence="1">The sequence shown here is derived from an EMBL/GenBank/DDBJ whole genome shotgun (WGS) entry which is preliminary data.</text>
</comment>
<dbReference type="PANTHER" id="PTHR34817:SF2">
    <property type="entry name" value="NUCLEOTIDYLTRANSFERASE"/>
    <property type="match status" value="1"/>
</dbReference>
<gene>
    <name evidence="1" type="ORF">UXM345_LOCUS28436</name>
</gene>
<dbReference type="InterPro" id="IPR018775">
    <property type="entry name" value="RlaP"/>
</dbReference>
<dbReference type="Pfam" id="PF10127">
    <property type="entry name" value="RlaP"/>
    <property type="match status" value="1"/>
</dbReference>
<organism evidence="1 2">
    <name type="scientific">Rotaria magnacalcarata</name>
    <dbReference type="NCBI Taxonomy" id="392030"/>
    <lineage>
        <taxon>Eukaryota</taxon>
        <taxon>Metazoa</taxon>
        <taxon>Spiralia</taxon>
        <taxon>Gnathifera</taxon>
        <taxon>Rotifera</taxon>
        <taxon>Eurotatoria</taxon>
        <taxon>Bdelloidea</taxon>
        <taxon>Philodinida</taxon>
        <taxon>Philodinidae</taxon>
        <taxon>Rotaria</taxon>
    </lineage>
</organism>
<reference evidence="1" key="1">
    <citation type="submission" date="2021-02" db="EMBL/GenBank/DDBJ databases">
        <authorList>
            <person name="Nowell W R."/>
        </authorList>
    </citation>
    <scope>NUCLEOTIDE SEQUENCE</scope>
</reference>
<dbReference type="EMBL" id="CAJOBF010006535">
    <property type="protein sequence ID" value="CAF4208894.1"/>
    <property type="molecule type" value="Genomic_DNA"/>
</dbReference>
<protein>
    <recommendedName>
        <fullName evidence="3">Nucleotidyltransferase</fullName>
    </recommendedName>
</protein>
<dbReference type="Proteomes" id="UP000663842">
    <property type="component" value="Unassembled WGS sequence"/>
</dbReference>
<sequence length="216" mass="25051">METVIAQLNALETQHNIRIIYACEAGNSSESDYDVKFLYVCKLDWYLSLDPKPDNMRTLIPASDTSNALDMNGWELKKALILAKKNNASLFEWMTSPTVYKEDPEFAKQLRELIFAWLIDNTDKTFPPPQLNLLVNEVTLPDSVREIISNLIEKKKAGSYLGEGRHSYDLEKWFEAMISTECPEYCKKFKNVKPQQFELLDPLLDKLFYSTVMKYQ</sequence>
<evidence type="ECO:0008006" key="3">
    <source>
        <dbReference type="Google" id="ProtNLM"/>
    </source>
</evidence>
<proteinExistence type="predicted"/>
<evidence type="ECO:0000313" key="1">
    <source>
        <dbReference type="EMBL" id="CAF4208894.1"/>
    </source>
</evidence>
<name>A0A820C182_9BILA</name>
<dbReference type="AlphaFoldDB" id="A0A820C182"/>